<keyword evidence="4" id="KW-1185">Reference proteome</keyword>
<organism evidence="3 4">
    <name type="scientific">Rubrobacter taiwanensis</name>
    <dbReference type="NCBI Taxonomy" id="185139"/>
    <lineage>
        <taxon>Bacteria</taxon>
        <taxon>Bacillati</taxon>
        <taxon>Actinomycetota</taxon>
        <taxon>Rubrobacteria</taxon>
        <taxon>Rubrobacterales</taxon>
        <taxon>Rubrobacteraceae</taxon>
        <taxon>Rubrobacter</taxon>
    </lineage>
</organism>
<feature type="transmembrane region" description="Helical" evidence="1">
    <location>
        <begin position="394"/>
        <end position="410"/>
    </location>
</feature>
<evidence type="ECO:0000256" key="1">
    <source>
        <dbReference type="SAM" id="Phobius"/>
    </source>
</evidence>
<reference evidence="3 4" key="1">
    <citation type="submission" date="2019-03" db="EMBL/GenBank/DDBJ databases">
        <title>Whole genome sequence of a novel Rubrobacter taiwanensis strain, isolated from Yellowstone National Park.</title>
        <authorList>
            <person name="Freed S."/>
            <person name="Ramaley R.F."/>
            <person name="Kyndt J.A."/>
        </authorList>
    </citation>
    <scope>NUCLEOTIDE SEQUENCE [LARGE SCALE GENOMIC DNA]</scope>
    <source>
        <strain evidence="3 4">Yellowstone</strain>
    </source>
</reference>
<feature type="transmembrane region" description="Helical" evidence="1">
    <location>
        <begin position="320"/>
        <end position="343"/>
    </location>
</feature>
<sequence>MNWDLVVQEWSLLPSGFVELVTDPIVLLCIAVGGIIGVFAGIMPGLTAVMAMSLLLGFTFELPPEAGLGLLIGIFTGAIYAGSITAIMINMPGTPAAAATVLDGFPLARQGKAREAVGSATWASFFGEVIGEFITLVLLPVIAVFALLLGDWEIFLVALIGLALAGSLAAKSPLKGWIAGLFGFLVAMVGLDPIYGVERFGYTPEMLRGIQFLPALIGLFGIAEVIYVLRHQTPYALTEPPGRAITRWRELKRNVGNIIRSAFVGVGMGVVPGVGESAAPWAAYDIARRRSREPEKFGKGSHEGIIAAETANNATSGGSLIPAMVLGIPGSGTTAVLIAALFAYGLRPGPLLIVESPGFIGKVILMFWFSALWTRAIAYFMSQHFIRFLSIPREIILPAAVCLAVIGAWGTGFTKFDIWVALLFGVIGYLMRRRGYPLAPMVLGILVGPIADRALRRAILTYGGDWMEMLARPVGLVMLTLLILVLYLVFRQQMSGRGQEARETNEREEGSG</sequence>
<comment type="caution">
    <text evidence="3">The sequence shown here is derived from an EMBL/GenBank/DDBJ whole genome shotgun (WGS) entry which is preliminary data.</text>
</comment>
<feature type="domain" description="DUF112" evidence="2">
    <location>
        <begin position="27"/>
        <end position="443"/>
    </location>
</feature>
<evidence type="ECO:0000313" key="4">
    <source>
        <dbReference type="Proteomes" id="UP000295244"/>
    </source>
</evidence>
<feature type="transmembrane region" description="Helical" evidence="1">
    <location>
        <begin position="258"/>
        <end position="284"/>
    </location>
</feature>
<dbReference type="PANTHER" id="PTHR35342">
    <property type="entry name" value="TRICARBOXYLIC TRANSPORT PROTEIN"/>
    <property type="match status" value="1"/>
</dbReference>
<feature type="transmembrane region" description="Helical" evidence="1">
    <location>
        <begin position="470"/>
        <end position="490"/>
    </location>
</feature>
<name>A0A4R1BRM0_9ACTN</name>
<feature type="transmembrane region" description="Helical" evidence="1">
    <location>
        <begin position="68"/>
        <end position="89"/>
    </location>
</feature>
<feature type="transmembrane region" description="Helical" evidence="1">
    <location>
        <begin position="154"/>
        <end position="170"/>
    </location>
</feature>
<proteinExistence type="predicted"/>
<keyword evidence="1" id="KW-1133">Transmembrane helix</keyword>
<evidence type="ECO:0000259" key="2">
    <source>
        <dbReference type="Pfam" id="PF01970"/>
    </source>
</evidence>
<dbReference type="RefSeq" id="WP_132688414.1">
    <property type="nucleotide sequence ID" value="NZ_SKBU01000006.1"/>
</dbReference>
<feature type="transmembrane region" description="Helical" evidence="1">
    <location>
        <begin position="176"/>
        <end position="197"/>
    </location>
</feature>
<dbReference type="Pfam" id="PF01970">
    <property type="entry name" value="TctA"/>
    <property type="match status" value="1"/>
</dbReference>
<feature type="transmembrane region" description="Helical" evidence="1">
    <location>
        <begin position="438"/>
        <end position="455"/>
    </location>
</feature>
<dbReference type="OrthoDB" id="9781349at2"/>
<protein>
    <submittedName>
        <fullName evidence="3">Transporter</fullName>
    </submittedName>
</protein>
<accession>A0A4R1BRM0</accession>
<feature type="transmembrane region" description="Helical" evidence="1">
    <location>
        <begin position="209"/>
        <end position="229"/>
    </location>
</feature>
<feature type="transmembrane region" description="Helical" evidence="1">
    <location>
        <begin position="129"/>
        <end position="149"/>
    </location>
</feature>
<keyword evidence="1" id="KW-0472">Membrane</keyword>
<dbReference type="InterPro" id="IPR002823">
    <property type="entry name" value="DUF112_TM"/>
</dbReference>
<keyword evidence="1" id="KW-0812">Transmembrane</keyword>
<gene>
    <name evidence="3" type="ORF">E0L93_03300</name>
</gene>
<dbReference type="PANTHER" id="PTHR35342:SF5">
    <property type="entry name" value="TRICARBOXYLIC TRANSPORT PROTEIN"/>
    <property type="match status" value="1"/>
</dbReference>
<dbReference type="Proteomes" id="UP000295244">
    <property type="component" value="Unassembled WGS sequence"/>
</dbReference>
<dbReference type="EMBL" id="SKBU01000006">
    <property type="protein sequence ID" value="TCJ19987.1"/>
    <property type="molecule type" value="Genomic_DNA"/>
</dbReference>
<dbReference type="AlphaFoldDB" id="A0A4R1BRM0"/>
<evidence type="ECO:0000313" key="3">
    <source>
        <dbReference type="EMBL" id="TCJ19987.1"/>
    </source>
</evidence>
<feature type="transmembrane region" description="Helical" evidence="1">
    <location>
        <begin position="25"/>
        <end position="56"/>
    </location>
</feature>
<feature type="transmembrane region" description="Helical" evidence="1">
    <location>
        <begin position="363"/>
        <end position="382"/>
    </location>
</feature>